<dbReference type="Gene3D" id="3.10.450.50">
    <property type="match status" value="1"/>
</dbReference>
<feature type="domain" description="SnoaL-like" evidence="1">
    <location>
        <begin position="20"/>
        <end position="124"/>
    </location>
</feature>
<evidence type="ECO:0000313" key="3">
    <source>
        <dbReference type="Proteomes" id="UP001499930"/>
    </source>
</evidence>
<organism evidence="2 3">
    <name type="scientific">Streptosporangium longisporum</name>
    <dbReference type="NCBI Taxonomy" id="46187"/>
    <lineage>
        <taxon>Bacteria</taxon>
        <taxon>Bacillati</taxon>
        <taxon>Actinomycetota</taxon>
        <taxon>Actinomycetes</taxon>
        <taxon>Streptosporangiales</taxon>
        <taxon>Streptosporangiaceae</taxon>
        <taxon>Streptosporangium</taxon>
    </lineage>
</organism>
<reference evidence="3" key="1">
    <citation type="journal article" date="2019" name="Int. J. Syst. Evol. Microbiol.">
        <title>The Global Catalogue of Microorganisms (GCM) 10K type strain sequencing project: providing services to taxonomists for standard genome sequencing and annotation.</title>
        <authorList>
            <consortium name="The Broad Institute Genomics Platform"/>
            <consortium name="The Broad Institute Genome Sequencing Center for Infectious Disease"/>
            <person name="Wu L."/>
            <person name="Ma J."/>
        </authorList>
    </citation>
    <scope>NUCLEOTIDE SEQUENCE [LARGE SCALE GENOMIC DNA]</scope>
    <source>
        <strain evidence="3">JCM 3106</strain>
    </source>
</reference>
<dbReference type="InterPro" id="IPR032710">
    <property type="entry name" value="NTF2-like_dom_sf"/>
</dbReference>
<proteinExistence type="predicted"/>
<dbReference type="SUPFAM" id="SSF54427">
    <property type="entry name" value="NTF2-like"/>
    <property type="match status" value="1"/>
</dbReference>
<accession>A0ABP6LD59</accession>
<gene>
    <name evidence="2" type="ORF">GCM10017559_80450</name>
</gene>
<evidence type="ECO:0000259" key="1">
    <source>
        <dbReference type="Pfam" id="PF12680"/>
    </source>
</evidence>
<dbReference type="InterPro" id="IPR037401">
    <property type="entry name" value="SnoaL-like"/>
</dbReference>
<dbReference type="Pfam" id="PF12680">
    <property type="entry name" value="SnoaL_2"/>
    <property type="match status" value="1"/>
</dbReference>
<protein>
    <recommendedName>
        <fullName evidence="1">SnoaL-like domain-containing protein</fullName>
    </recommendedName>
</protein>
<name>A0ABP6LD59_9ACTN</name>
<dbReference type="RefSeq" id="WP_344907226.1">
    <property type="nucleotide sequence ID" value="NZ_BAAAWD010000030.1"/>
</dbReference>
<sequence>MGDPLLNAGPDAGLTRAAVLGYVEALNAHDADAIAARVSEDFVNEHTSAMGRDVTGRANYRANLTVFLADFADLRYDVEDLVAEDDRAALAYLMSFRPAVPGAGTVRVRGVFRFRVGPDGLIAHRVDYWDSGEVRRQLDPSA</sequence>
<dbReference type="Proteomes" id="UP001499930">
    <property type="component" value="Unassembled WGS sequence"/>
</dbReference>
<dbReference type="EMBL" id="BAAAWD010000030">
    <property type="protein sequence ID" value="GAA3039967.1"/>
    <property type="molecule type" value="Genomic_DNA"/>
</dbReference>
<comment type="caution">
    <text evidence="2">The sequence shown here is derived from an EMBL/GenBank/DDBJ whole genome shotgun (WGS) entry which is preliminary data.</text>
</comment>
<evidence type="ECO:0000313" key="2">
    <source>
        <dbReference type="EMBL" id="GAA3039967.1"/>
    </source>
</evidence>
<keyword evidence="3" id="KW-1185">Reference proteome</keyword>